<feature type="domain" description="NusG-like N-terminal" evidence="6">
    <location>
        <begin position="170"/>
        <end position="256"/>
    </location>
</feature>
<dbReference type="Gramene" id="PRQ58387">
    <property type="protein sequence ID" value="PRQ58387"/>
    <property type="gene ID" value="RchiOBHm_Chr1g0358771"/>
</dbReference>
<feature type="compositionally biased region" description="Basic and acidic residues" evidence="5">
    <location>
        <begin position="29"/>
        <end position="38"/>
    </location>
</feature>
<comment type="subcellular location">
    <subcellularLocation>
        <location evidence="1">Nucleus</location>
    </subcellularLocation>
</comment>
<dbReference type="GO" id="GO:0006357">
    <property type="term" value="P:regulation of transcription by RNA polymerase II"/>
    <property type="evidence" value="ECO:0007669"/>
    <property type="project" value="InterPro"/>
</dbReference>
<feature type="domain" description="KOW" evidence="7">
    <location>
        <begin position="460"/>
        <end position="487"/>
    </location>
</feature>
<feature type="region of interest" description="Disordered" evidence="5">
    <location>
        <begin position="632"/>
        <end position="651"/>
    </location>
</feature>
<dbReference type="GO" id="GO:0006368">
    <property type="term" value="P:transcription elongation by RNA polymerase II"/>
    <property type="evidence" value="ECO:0007669"/>
    <property type="project" value="TreeGrafter"/>
</dbReference>
<dbReference type="InterPro" id="IPR041976">
    <property type="entry name" value="KOW_Spt5_3"/>
</dbReference>
<feature type="compositionally biased region" description="Acidic residues" evidence="5">
    <location>
        <begin position="102"/>
        <end position="112"/>
    </location>
</feature>
<feature type="compositionally biased region" description="Basic residues" evidence="5">
    <location>
        <begin position="39"/>
        <end position="52"/>
    </location>
</feature>
<dbReference type="Pfam" id="PF11942">
    <property type="entry name" value="Spt5_N"/>
    <property type="match status" value="1"/>
</dbReference>
<dbReference type="PANTHER" id="PTHR11125">
    <property type="entry name" value="SUPPRESSOR OF TY 5"/>
    <property type="match status" value="1"/>
</dbReference>
<dbReference type="InterPro" id="IPR039385">
    <property type="entry name" value="NGN_Euk"/>
</dbReference>
<dbReference type="Pfam" id="PF03439">
    <property type="entry name" value="Spt5-NGN"/>
    <property type="match status" value="1"/>
</dbReference>
<dbReference type="GO" id="GO:0032784">
    <property type="term" value="P:regulation of DNA-templated transcription elongation"/>
    <property type="evidence" value="ECO:0007669"/>
    <property type="project" value="InterPro"/>
</dbReference>
<evidence type="ECO:0000256" key="2">
    <source>
        <dbReference type="ARBA" id="ARBA00006956"/>
    </source>
</evidence>
<dbReference type="OrthoDB" id="28901at2759"/>
<dbReference type="GO" id="GO:0003729">
    <property type="term" value="F:mRNA binding"/>
    <property type="evidence" value="ECO:0007669"/>
    <property type="project" value="TreeGrafter"/>
</dbReference>
<evidence type="ECO:0000313" key="8">
    <source>
        <dbReference type="EMBL" id="PRQ58387.1"/>
    </source>
</evidence>
<accession>A0A2P6SI88</accession>
<dbReference type="Gene3D" id="3.30.70.940">
    <property type="entry name" value="NusG, N-terminal domain"/>
    <property type="match status" value="1"/>
</dbReference>
<dbReference type="InterPro" id="IPR039659">
    <property type="entry name" value="SPT5"/>
</dbReference>
<proteinExistence type="inferred from homology"/>
<keyword evidence="3" id="KW-0804">Transcription</keyword>
<comment type="similarity">
    <text evidence="2">Belongs to the SPT5 family.</text>
</comment>
<dbReference type="SMART" id="SM00739">
    <property type="entry name" value="KOW"/>
    <property type="match status" value="4"/>
</dbReference>
<dbReference type="InterPro" id="IPR022581">
    <property type="entry name" value="Spt5_N"/>
</dbReference>
<protein>
    <submittedName>
        <fullName evidence="8">Putative translation protein SH3</fullName>
    </submittedName>
</protein>
<dbReference type="CDD" id="cd06083">
    <property type="entry name" value="KOW_Spt5_3"/>
    <property type="match status" value="1"/>
</dbReference>
<dbReference type="InterPro" id="IPR005100">
    <property type="entry name" value="NGN-domain"/>
</dbReference>
<evidence type="ECO:0000256" key="5">
    <source>
        <dbReference type="SAM" id="MobiDB-lite"/>
    </source>
</evidence>
<dbReference type="InterPro" id="IPR014722">
    <property type="entry name" value="Rib_uL2_dom2"/>
</dbReference>
<feature type="compositionally biased region" description="Acidic residues" evidence="5">
    <location>
        <begin position="74"/>
        <end position="94"/>
    </location>
</feature>
<dbReference type="InterPro" id="IPR041973">
    <property type="entry name" value="KOW_Spt5_1"/>
</dbReference>
<feature type="region of interest" description="Disordered" evidence="5">
    <location>
        <begin position="1"/>
        <end position="123"/>
    </location>
</feature>
<dbReference type="Pfam" id="PF23284">
    <property type="entry name" value="KOW2_Spt5"/>
    <property type="match status" value="1"/>
</dbReference>
<feature type="region of interest" description="Disordered" evidence="5">
    <location>
        <begin position="674"/>
        <end position="702"/>
    </location>
</feature>
<dbReference type="AlphaFoldDB" id="A0A2P6SI88"/>
<organism evidence="8 9">
    <name type="scientific">Rosa chinensis</name>
    <name type="common">China rose</name>
    <dbReference type="NCBI Taxonomy" id="74649"/>
    <lineage>
        <taxon>Eukaryota</taxon>
        <taxon>Viridiplantae</taxon>
        <taxon>Streptophyta</taxon>
        <taxon>Embryophyta</taxon>
        <taxon>Tracheophyta</taxon>
        <taxon>Spermatophyta</taxon>
        <taxon>Magnoliopsida</taxon>
        <taxon>eudicotyledons</taxon>
        <taxon>Gunneridae</taxon>
        <taxon>Pentapetalae</taxon>
        <taxon>rosids</taxon>
        <taxon>fabids</taxon>
        <taxon>Rosales</taxon>
        <taxon>Rosaceae</taxon>
        <taxon>Rosoideae</taxon>
        <taxon>Rosoideae incertae sedis</taxon>
        <taxon>Rosa</taxon>
    </lineage>
</organism>
<evidence type="ECO:0000259" key="7">
    <source>
        <dbReference type="SMART" id="SM00739"/>
    </source>
</evidence>
<dbReference type="InterPro" id="IPR036735">
    <property type="entry name" value="NGN_dom_sf"/>
</dbReference>
<feature type="domain" description="KOW" evidence="7">
    <location>
        <begin position="551"/>
        <end position="578"/>
    </location>
</feature>
<dbReference type="GO" id="GO:0032044">
    <property type="term" value="C:DSIF complex"/>
    <property type="evidence" value="ECO:0007669"/>
    <property type="project" value="TreeGrafter"/>
</dbReference>
<dbReference type="InterPro" id="IPR008991">
    <property type="entry name" value="Translation_prot_SH3-like_sf"/>
</dbReference>
<dbReference type="Pfam" id="PF23290">
    <property type="entry name" value="KOW5_SPT5"/>
    <property type="match status" value="1"/>
</dbReference>
<dbReference type="EMBL" id="PDCK01000039">
    <property type="protein sequence ID" value="PRQ58387.1"/>
    <property type="molecule type" value="Genomic_DNA"/>
</dbReference>
<dbReference type="PANTHER" id="PTHR11125:SF7">
    <property type="entry name" value="TRANSCRIPTION ELONGATION FACTOR SPT5"/>
    <property type="match status" value="1"/>
</dbReference>
<dbReference type="Proteomes" id="UP000238479">
    <property type="component" value="Chromosome 1"/>
</dbReference>
<dbReference type="CDD" id="cd06081">
    <property type="entry name" value="KOW_Spt5_1"/>
    <property type="match status" value="1"/>
</dbReference>
<keyword evidence="4" id="KW-0539">Nucleus</keyword>
<dbReference type="InterPro" id="IPR041975">
    <property type="entry name" value="KOW_Spt5_2"/>
</dbReference>
<dbReference type="FunFam" id="3.30.70.940:FF:000007">
    <property type="entry name" value="Transcription elongation factor SPT5"/>
    <property type="match status" value="1"/>
</dbReference>
<dbReference type="STRING" id="74649.A0A2P6SI88"/>
<dbReference type="SUPFAM" id="SSF50104">
    <property type="entry name" value="Translation proteins SH3-like domain"/>
    <property type="match status" value="1"/>
</dbReference>
<feature type="region of interest" description="Disordered" evidence="5">
    <location>
        <begin position="535"/>
        <end position="555"/>
    </location>
</feature>
<feature type="domain" description="KOW" evidence="7">
    <location>
        <begin position="259"/>
        <end position="286"/>
    </location>
</feature>
<dbReference type="Gene3D" id="2.30.30.30">
    <property type="match status" value="3"/>
</dbReference>
<dbReference type="InterPro" id="IPR005824">
    <property type="entry name" value="KOW"/>
</dbReference>
<feature type="domain" description="KOW" evidence="7">
    <location>
        <begin position="408"/>
        <end position="435"/>
    </location>
</feature>
<evidence type="ECO:0000256" key="3">
    <source>
        <dbReference type="ARBA" id="ARBA00023163"/>
    </source>
</evidence>
<sequence length="702" mass="78720">MPNRRDDYEEEEESEMREERRANSKRGRLNSDEIEIQKRRGRGSNSKKRKLKTVAEEEEEEEGGGGRPFKSVFVDDEAIEDEDEEEEEDDDGELDGFIVNEPEFDNEPDEVEHDGGGGGRMGFVLPEEEEEEDIDEFERRVQDRFRDVHVEEYEDDTEVGQQALIPGVKDPKLWLVKCAIGKEREVAACLMQKCIDSPGELQIMSAIALDHLKSFIYVEAYKEAHVREACKGLRYVILQKIMLVPIKEMIDVLSCESKSVVNDKWVRIKTGVYKGDLAKVVGHVPGRQQVRVKLIPRVDLQALAKGAESSKKKESGARPDRVPALLRNMNLVRQLGVRVQSMRDPLARGYIEKIDGLSGMIFKDGFHLKVVSDKSIKEAKPSLQELEEFQELDGDGDHTIPNRKKGESFMKGDAVIVTEGDLRNLVGRVEKVELGTVHIKAEMDGLPETVAINQTALQKCFKEGQHVKVVSGSQQGATGMVVKVDQQKQLITILSDATNEAICMFSDHAVESPEVNNGDTMGDSHCLRYHKIPSQSPRFSGGARRHDGQDGFGKGSRVKFRLGPYKGCRGRVVEVKGSNVRVELESQMKTVVVDRLHCISESGNVAAAVTTPYRSGCETPMPYMRTPMRDPGATSMPYMTTPMRDPGASPMRYMTTPYMMTPRRDYPRATPIHGGMRTPSMTPMRDPRATPIHGGMRTPPIY</sequence>
<reference evidence="8 9" key="1">
    <citation type="journal article" date="2018" name="Nat. Genet.">
        <title>The Rosa genome provides new insights in the design of modern roses.</title>
        <authorList>
            <person name="Bendahmane M."/>
        </authorList>
    </citation>
    <scope>NUCLEOTIDE SEQUENCE [LARGE SCALE GENOMIC DNA]</scope>
    <source>
        <strain evidence="9">cv. Old Blush</strain>
    </source>
</reference>
<dbReference type="InterPro" id="IPR041978">
    <property type="entry name" value="KOW_Spt5_5"/>
</dbReference>
<dbReference type="Pfam" id="PF23042">
    <property type="entry name" value="KOW1_SPT5"/>
    <property type="match status" value="1"/>
</dbReference>
<dbReference type="CDD" id="cd09888">
    <property type="entry name" value="NGN_Euk"/>
    <property type="match status" value="1"/>
</dbReference>
<dbReference type="SMART" id="SM00738">
    <property type="entry name" value="NGN"/>
    <property type="match status" value="1"/>
</dbReference>
<evidence type="ECO:0000259" key="6">
    <source>
        <dbReference type="SMART" id="SM00738"/>
    </source>
</evidence>
<name>A0A2P6SI88_ROSCH</name>
<dbReference type="InterPro" id="IPR006645">
    <property type="entry name" value="NGN-like_dom"/>
</dbReference>
<evidence type="ECO:0000256" key="4">
    <source>
        <dbReference type="ARBA" id="ARBA00023242"/>
    </source>
</evidence>
<evidence type="ECO:0000313" key="9">
    <source>
        <dbReference type="Proteomes" id="UP000238479"/>
    </source>
</evidence>
<gene>
    <name evidence="8" type="ORF">RchiOBHm_Chr1g0358771</name>
</gene>
<comment type="caution">
    <text evidence="8">The sequence shown here is derived from an EMBL/GenBank/DDBJ whole genome shotgun (WGS) entry which is preliminary data.</text>
</comment>
<dbReference type="Pfam" id="PF00467">
    <property type="entry name" value="KOW"/>
    <property type="match status" value="1"/>
</dbReference>
<keyword evidence="9" id="KW-1185">Reference proteome</keyword>
<evidence type="ECO:0000256" key="1">
    <source>
        <dbReference type="ARBA" id="ARBA00004123"/>
    </source>
</evidence>